<dbReference type="Proteomes" id="UP001198862">
    <property type="component" value="Unassembled WGS sequence"/>
</dbReference>
<dbReference type="InterPro" id="IPR039418">
    <property type="entry name" value="LexA-like"/>
</dbReference>
<organism evidence="1 2">
    <name type="scientific">Reyranella aquatilis</name>
    <dbReference type="NCBI Taxonomy" id="2035356"/>
    <lineage>
        <taxon>Bacteria</taxon>
        <taxon>Pseudomonadati</taxon>
        <taxon>Pseudomonadota</taxon>
        <taxon>Alphaproteobacteria</taxon>
        <taxon>Hyphomicrobiales</taxon>
        <taxon>Reyranellaceae</taxon>
        <taxon>Reyranella</taxon>
    </lineage>
</organism>
<keyword evidence="2" id="KW-1185">Reference proteome</keyword>
<name>A0ABS8L262_9HYPH</name>
<reference evidence="1 2" key="1">
    <citation type="submission" date="2021-11" db="EMBL/GenBank/DDBJ databases">
        <authorList>
            <person name="Lee D.-H."/>
            <person name="Kim S.-B."/>
        </authorList>
    </citation>
    <scope>NUCLEOTIDE SEQUENCE [LARGE SCALE GENOMIC DNA]</scope>
    <source>
        <strain evidence="1 2">KCTC 52223</strain>
    </source>
</reference>
<dbReference type="CDD" id="cd06529">
    <property type="entry name" value="S24_LexA-like"/>
    <property type="match status" value="1"/>
</dbReference>
<evidence type="ECO:0008006" key="3">
    <source>
        <dbReference type="Google" id="ProtNLM"/>
    </source>
</evidence>
<accession>A0ABS8L262</accession>
<evidence type="ECO:0000313" key="1">
    <source>
        <dbReference type="EMBL" id="MCC8432420.1"/>
    </source>
</evidence>
<dbReference type="InterPro" id="IPR036286">
    <property type="entry name" value="LexA/Signal_pep-like_sf"/>
</dbReference>
<evidence type="ECO:0000313" key="2">
    <source>
        <dbReference type="Proteomes" id="UP001198862"/>
    </source>
</evidence>
<protein>
    <recommendedName>
        <fullName evidence="3">Peptidase S24/S26A/S26B/S26C domain-containing protein</fullName>
    </recommendedName>
</protein>
<dbReference type="RefSeq" id="WP_230553838.1">
    <property type="nucleotide sequence ID" value="NZ_JAJISD010000014.1"/>
</dbReference>
<proteinExistence type="predicted"/>
<gene>
    <name evidence="1" type="ORF">LJ725_25880</name>
</gene>
<dbReference type="EMBL" id="JAJISD010000014">
    <property type="protein sequence ID" value="MCC8432420.1"/>
    <property type="molecule type" value="Genomic_DNA"/>
</dbReference>
<sequence length="252" mass="27204">MAFDANQRRRALRRFMAGAGLNVAQWETLSGLGDGTLRKFLDDPTGAKTLTDKTYAKLAAGAARKTGRPVGVAELQGESPDESSAGSGGVPIGDIAGNVAPAFDAPARPMIGHMLQDVPLYGTAMGGDGNGEFEMNGTVIDHVARPPGILGRGDVFALNVVGDSMWPWRKPNSLIYVERDRAPSVNDHVVVEFRPIAGSSVRQTVVKLLVGISLKTLKLAQYRPAKEFDVDRKTVFRVYRVLEWDELMKGGR</sequence>
<dbReference type="SUPFAM" id="SSF51306">
    <property type="entry name" value="LexA/Signal peptidase"/>
    <property type="match status" value="1"/>
</dbReference>
<dbReference type="Gene3D" id="2.10.109.10">
    <property type="entry name" value="Umud Fragment, subunit A"/>
    <property type="match status" value="1"/>
</dbReference>
<comment type="caution">
    <text evidence="1">The sequence shown here is derived from an EMBL/GenBank/DDBJ whole genome shotgun (WGS) entry which is preliminary data.</text>
</comment>